<keyword evidence="2" id="KW-0805">Transcription regulation</keyword>
<dbReference type="GO" id="GO:0000981">
    <property type="term" value="F:DNA-binding transcription factor activity, RNA polymerase II-specific"/>
    <property type="evidence" value="ECO:0007669"/>
    <property type="project" value="InterPro"/>
</dbReference>
<dbReference type="PROSITE" id="PS50071">
    <property type="entry name" value="HOMEOBOX_2"/>
    <property type="match status" value="1"/>
</dbReference>
<keyword evidence="3 7" id="KW-0238">DNA-binding</keyword>
<evidence type="ECO:0000256" key="1">
    <source>
        <dbReference type="ARBA" id="ARBA00004123"/>
    </source>
</evidence>
<organism evidence="13 14">
    <name type="scientific">Paragonimus skrjabini miyazakii</name>
    <dbReference type="NCBI Taxonomy" id="59628"/>
    <lineage>
        <taxon>Eukaryota</taxon>
        <taxon>Metazoa</taxon>
        <taxon>Spiralia</taxon>
        <taxon>Lophotrochozoa</taxon>
        <taxon>Platyhelminthes</taxon>
        <taxon>Trematoda</taxon>
        <taxon>Digenea</taxon>
        <taxon>Plagiorchiida</taxon>
        <taxon>Troglotremata</taxon>
        <taxon>Troglotrematidae</taxon>
        <taxon>Paragonimus</taxon>
    </lineage>
</organism>
<dbReference type="InterPro" id="IPR001356">
    <property type="entry name" value="HD"/>
</dbReference>
<feature type="DNA-binding region" description="Homeobox" evidence="7">
    <location>
        <begin position="649"/>
        <end position="708"/>
    </location>
</feature>
<evidence type="ECO:0000256" key="10">
    <source>
        <dbReference type="SAM" id="MobiDB-lite"/>
    </source>
</evidence>
<gene>
    <name evidence="13" type="ORF">EG68_06485</name>
</gene>
<feature type="region of interest" description="Disordered" evidence="10">
    <location>
        <begin position="223"/>
        <end position="244"/>
    </location>
</feature>
<dbReference type="GO" id="GO:0000978">
    <property type="term" value="F:RNA polymerase II cis-regulatory region sequence-specific DNA binding"/>
    <property type="evidence" value="ECO:0007669"/>
    <property type="project" value="TreeGrafter"/>
</dbReference>
<dbReference type="PRINTS" id="PR00028">
    <property type="entry name" value="POUDOMAIN"/>
</dbReference>
<evidence type="ECO:0000256" key="4">
    <source>
        <dbReference type="ARBA" id="ARBA00023155"/>
    </source>
</evidence>
<accession>A0A8S9YUN4</accession>
<dbReference type="CDD" id="cd00093">
    <property type="entry name" value="HTH_XRE"/>
    <property type="match status" value="1"/>
</dbReference>
<dbReference type="InterPro" id="IPR000327">
    <property type="entry name" value="POU_dom"/>
</dbReference>
<dbReference type="SUPFAM" id="SSF46689">
    <property type="entry name" value="Homeodomain-like"/>
    <property type="match status" value="1"/>
</dbReference>
<dbReference type="GO" id="GO:0005634">
    <property type="term" value="C:nucleus"/>
    <property type="evidence" value="ECO:0007669"/>
    <property type="project" value="UniProtKB-SubCell"/>
</dbReference>
<dbReference type="EMBL" id="JTDE01002901">
    <property type="protein sequence ID" value="KAF7256721.1"/>
    <property type="molecule type" value="Genomic_DNA"/>
</dbReference>
<name>A0A8S9YUN4_9TREM</name>
<feature type="domain" description="POU-specific" evidence="12">
    <location>
        <begin position="542"/>
        <end position="619"/>
    </location>
</feature>
<keyword evidence="5 9" id="KW-0804">Transcription</keyword>
<dbReference type="AlphaFoldDB" id="A0A8S9YUN4"/>
<keyword evidence="14" id="KW-1185">Reference proteome</keyword>
<dbReference type="Pfam" id="PF00046">
    <property type="entry name" value="Homeodomain"/>
    <property type="match status" value="1"/>
</dbReference>
<feature type="domain" description="Homeobox" evidence="11">
    <location>
        <begin position="647"/>
        <end position="707"/>
    </location>
</feature>
<dbReference type="Proteomes" id="UP000822476">
    <property type="component" value="Unassembled WGS sequence"/>
</dbReference>
<dbReference type="InterPro" id="IPR009057">
    <property type="entry name" value="Homeodomain-like_sf"/>
</dbReference>
<evidence type="ECO:0000256" key="5">
    <source>
        <dbReference type="ARBA" id="ARBA00023163"/>
    </source>
</evidence>
<evidence type="ECO:0000313" key="13">
    <source>
        <dbReference type="EMBL" id="KAF7256721.1"/>
    </source>
</evidence>
<evidence type="ECO:0000256" key="9">
    <source>
        <dbReference type="RuleBase" id="RU361194"/>
    </source>
</evidence>
<dbReference type="SUPFAM" id="SSF47413">
    <property type="entry name" value="lambda repressor-like DNA-binding domains"/>
    <property type="match status" value="1"/>
</dbReference>
<evidence type="ECO:0000256" key="6">
    <source>
        <dbReference type="ARBA" id="ARBA00023242"/>
    </source>
</evidence>
<protein>
    <recommendedName>
        <fullName evidence="9">POU domain protein</fullName>
    </recommendedName>
</protein>
<dbReference type="FunFam" id="1.10.260.40:FF:000007">
    <property type="entry name" value="POU domain protein"/>
    <property type="match status" value="1"/>
</dbReference>
<dbReference type="PANTHER" id="PTHR11636:SF70">
    <property type="entry name" value="INHIBITORY POU PROTEIN"/>
    <property type="match status" value="1"/>
</dbReference>
<proteinExistence type="inferred from homology"/>
<dbReference type="InterPro" id="IPR050255">
    <property type="entry name" value="POU_domain_TF"/>
</dbReference>
<dbReference type="OrthoDB" id="6358449at2759"/>
<dbReference type="PROSITE" id="PS00465">
    <property type="entry name" value="POU_2"/>
    <property type="match status" value="1"/>
</dbReference>
<evidence type="ECO:0000256" key="7">
    <source>
        <dbReference type="PROSITE-ProRule" id="PRU00108"/>
    </source>
</evidence>
<dbReference type="PANTHER" id="PTHR11636">
    <property type="entry name" value="POU DOMAIN"/>
    <property type="match status" value="1"/>
</dbReference>
<reference evidence="13" key="1">
    <citation type="submission" date="2019-07" db="EMBL/GenBank/DDBJ databases">
        <title>Annotation for the trematode Paragonimus miyazaki's.</title>
        <authorList>
            <person name="Choi Y.-J."/>
        </authorList>
    </citation>
    <scope>NUCLEOTIDE SEQUENCE</scope>
    <source>
        <strain evidence="13">Japan</strain>
    </source>
</reference>
<evidence type="ECO:0000256" key="2">
    <source>
        <dbReference type="ARBA" id="ARBA00023015"/>
    </source>
</evidence>
<comment type="caution">
    <text evidence="13">The sequence shown here is derived from an EMBL/GenBank/DDBJ whole genome shotgun (WGS) entry which is preliminary data.</text>
</comment>
<dbReference type="Gene3D" id="1.10.260.40">
    <property type="entry name" value="lambda repressor-like DNA-binding domains"/>
    <property type="match status" value="1"/>
</dbReference>
<dbReference type="Pfam" id="PF00157">
    <property type="entry name" value="Pou"/>
    <property type="match status" value="1"/>
</dbReference>
<dbReference type="CDD" id="cd00086">
    <property type="entry name" value="homeodomain"/>
    <property type="match status" value="1"/>
</dbReference>
<dbReference type="InterPro" id="IPR001387">
    <property type="entry name" value="Cro/C1-type_HTH"/>
</dbReference>
<dbReference type="InterPro" id="IPR013847">
    <property type="entry name" value="POU"/>
</dbReference>
<keyword evidence="4 7" id="KW-0371">Homeobox</keyword>
<evidence type="ECO:0000256" key="8">
    <source>
        <dbReference type="RuleBase" id="RU000682"/>
    </source>
</evidence>
<dbReference type="Gene3D" id="1.10.10.60">
    <property type="entry name" value="Homeodomain-like"/>
    <property type="match status" value="1"/>
</dbReference>
<keyword evidence="6 7" id="KW-0539">Nucleus</keyword>
<evidence type="ECO:0000313" key="14">
    <source>
        <dbReference type="Proteomes" id="UP000822476"/>
    </source>
</evidence>
<dbReference type="InterPro" id="IPR017970">
    <property type="entry name" value="Homeobox_CS"/>
</dbReference>
<evidence type="ECO:0000259" key="12">
    <source>
        <dbReference type="PROSITE" id="PS51179"/>
    </source>
</evidence>
<comment type="similarity">
    <text evidence="9">Belongs to the POU transcription factor family.</text>
</comment>
<evidence type="ECO:0000256" key="3">
    <source>
        <dbReference type="ARBA" id="ARBA00023125"/>
    </source>
</evidence>
<feature type="compositionally biased region" description="Low complexity" evidence="10">
    <location>
        <begin position="223"/>
        <end position="240"/>
    </location>
</feature>
<sequence>MDNTDCKVANHNTGMLIEHSSGISSANSLRKDHKNYCCESTQCECDHFLRSNAHLSASPRASGDQEYSCQVSSTQSYHNNVAEYPDYVGASRHNLNSIPQRYGSHSNCDLIAFTLPSNVLYSMANQEVHSCPLSKLTPTTCNACLQQDSRTLHYITNVSDSNLSSRLNALSGTCMNEWKTCSLNNFSNARPHTTRHPQDDTISSRMATESVNSVEVNNVRFRSNSETTRFSSSTSGSSQSQLHPQYSPYWSLEHSHPVYSESVNEQDHLCRPIYRPPSDQPVTMRLEYFPPSPNDNTSGNKTAVANSHTVQGVAHTQLIGSATLGDADTIEEGVNMTHLNMSMINTSGQLPAMFTDDCCHLNPPITRCRTETRCTSDNRISNARIQRQFSDFPGVSTTMSVSDVSQCLPTHSTPGSPRQVYYDELSNNHPSSLQDYSKFYQSFGLLSAFTQLLLPKPVSCLEDPFNTKMTEPSKLEHSIDRPMSPTATSILGPVRSQPTAGQQHQRNKTIMDEQLYVMLNPGLPDEVSGDYGCQAEDYNCLGENNDLITLRAFAGKFKQRRMKLGITQAEVGRALGRLKLGGFGCLSQSTICRFESLTLSQNNMLVLKPILQTWLDQVEQLRYSVLRNSDGTCYTTDGSGFQDFMGADRRRRRTSITDPEKRMLEAYFRAQPKPTAEELGAIANRIKLRKNVVRVWFCNQRQKHKRLHLKQYASNSTM</sequence>
<dbReference type="InterPro" id="IPR010982">
    <property type="entry name" value="Lambda_DNA-bd_dom_sf"/>
</dbReference>
<dbReference type="PROSITE" id="PS51179">
    <property type="entry name" value="POU_3"/>
    <property type="match status" value="1"/>
</dbReference>
<dbReference type="PROSITE" id="PS00027">
    <property type="entry name" value="HOMEOBOX_1"/>
    <property type="match status" value="1"/>
</dbReference>
<comment type="subcellular location">
    <subcellularLocation>
        <location evidence="1 7 8">Nucleus</location>
    </subcellularLocation>
</comment>
<dbReference type="SMART" id="SM00389">
    <property type="entry name" value="HOX"/>
    <property type="match status" value="1"/>
</dbReference>
<dbReference type="SMART" id="SM00352">
    <property type="entry name" value="POU"/>
    <property type="match status" value="1"/>
</dbReference>
<evidence type="ECO:0000259" key="11">
    <source>
        <dbReference type="PROSITE" id="PS50071"/>
    </source>
</evidence>